<name>A0A398CJB1_9BACL</name>
<dbReference type="SMART" id="SM00448">
    <property type="entry name" value="REC"/>
    <property type="match status" value="1"/>
</dbReference>
<dbReference type="PANTHER" id="PTHR43280:SF2">
    <property type="entry name" value="HTH-TYPE TRANSCRIPTIONAL REGULATOR EXSA"/>
    <property type="match status" value="1"/>
</dbReference>
<dbReference type="InterPro" id="IPR020449">
    <property type="entry name" value="Tscrpt_reg_AraC-type_HTH"/>
</dbReference>
<dbReference type="Pfam" id="PF12833">
    <property type="entry name" value="HTH_18"/>
    <property type="match status" value="1"/>
</dbReference>
<dbReference type="PROSITE" id="PS50110">
    <property type="entry name" value="RESPONSE_REGULATORY"/>
    <property type="match status" value="1"/>
</dbReference>
<dbReference type="InterPro" id="IPR011006">
    <property type="entry name" value="CheY-like_superfamily"/>
</dbReference>
<keyword evidence="4" id="KW-0597">Phosphoprotein</keyword>
<dbReference type="Pfam" id="PF00072">
    <property type="entry name" value="Response_reg"/>
    <property type="match status" value="1"/>
</dbReference>
<dbReference type="SMART" id="SM00342">
    <property type="entry name" value="HTH_ARAC"/>
    <property type="match status" value="1"/>
</dbReference>
<comment type="caution">
    <text evidence="7">The sequence shown here is derived from an EMBL/GenBank/DDBJ whole genome shotgun (WGS) entry which is preliminary data.</text>
</comment>
<sequence length="240" mass="28007">MLVEDETIIRQGLKTFIEDMIQGFRVIGEENNGRDALLFLQREIPHLIVTDIRMPEMGGIEFIRRVRDQLPHIPIVILSGYDEFSYARDALRFGAIDYLLKPINRVEFLKCLKKIEAAYLAEKVQDSEKAFVNESNPVIQRIKKIIEQNLEKELSLQYVSEQVHMNYNYLSSLFRSETGISFSDYLMEARIEKAKTTLKNTNLKVYEIAEMCGYTSPKHFMSVFRKKIGCTPSEYRERCT</sequence>
<dbReference type="SUPFAM" id="SSF46689">
    <property type="entry name" value="Homeodomain-like"/>
    <property type="match status" value="2"/>
</dbReference>
<dbReference type="Gene3D" id="1.10.10.60">
    <property type="entry name" value="Homeodomain-like"/>
    <property type="match status" value="2"/>
</dbReference>
<dbReference type="SUPFAM" id="SSF52172">
    <property type="entry name" value="CheY-like"/>
    <property type="match status" value="1"/>
</dbReference>
<dbReference type="Proteomes" id="UP000266340">
    <property type="component" value="Unassembled WGS sequence"/>
</dbReference>
<dbReference type="InterPro" id="IPR009057">
    <property type="entry name" value="Homeodomain-like_sf"/>
</dbReference>
<dbReference type="Gene3D" id="3.40.50.2300">
    <property type="match status" value="1"/>
</dbReference>
<feature type="domain" description="HTH araC/xylS-type" evidence="5">
    <location>
        <begin position="140"/>
        <end position="238"/>
    </location>
</feature>
<organism evidence="7 8">
    <name type="scientific">Cohnella faecalis</name>
    <dbReference type="NCBI Taxonomy" id="2315694"/>
    <lineage>
        <taxon>Bacteria</taxon>
        <taxon>Bacillati</taxon>
        <taxon>Bacillota</taxon>
        <taxon>Bacilli</taxon>
        <taxon>Bacillales</taxon>
        <taxon>Paenibacillaceae</taxon>
        <taxon>Cohnella</taxon>
    </lineage>
</organism>
<dbReference type="InterPro" id="IPR018062">
    <property type="entry name" value="HTH_AraC-typ_CS"/>
</dbReference>
<dbReference type="GO" id="GO:0000160">
    <property type="term" value="P:phosphorelay signal transduction system"/>
    <property type="evidence" value="ECO:0007669"/>
    <property type="project" value="InterPro"/>
</dbReference>
<dbReference type="PRINTS" id="PR00032">
    <property type="entry name" value="HTHARAC"/>
</dbReference>
<keyword evidence="3" id="KW-0804">Transcription</keyword>
<dbReference type="PROSITE" id="PS00041">
    <property type="entry name" value="HTH_ARAC_FAMILY_1"/>
    <property type="match status" value="1"/>
</dbReference>
<dbReference type="CDD" id="cd17536">
    <property type="entry name" value="REC_YesN-like"/>
    <property type="match status" value="1"/>
</dbReference>
<keyword evidence="8" id="KW-1185">Reference proteome</keyword>
<dbReference type="PROSITE" id="PS01124">
    <property type="entry name" value="HTH_ARAC_FAMILY_2"/>
    <property type="match status" value="1"/>
</dbReference>
<dbReference type="OrthoDB" id="159632at2"/>
<evidence type="ECO:0000313" key="8">
    <source>
        <dbReference type="Proteomes" id="UP000266340"/>
    </source>
</evidence>
<gene>
    <name evidence="7" type="ORF">D3H35_17030</name>
</gene>
<dbReference type="AlphaFoldDB" id="A0A398CJB1"/>
<dbReference type="GO" id="GO:0003700">
    <property type="term" value="F:DNA-binding transcription factor activity"/>
    <property type="evidence" value="ECO:0007669"/>
    <property type="project" value="InterPro"/>
</dbReference>
<feature type="modified residue" description="4-aspartylphosphate" evidence="4">
    <location>
        <position position="51"/>
    </location>
</feature>
<dbReference type="RefSeq" id="WP_119150448.1">
    <property type="nucleotide sequence ID" value="NZ_JBHSOV010000048.1"/>
</dbReference>
<dbReference type="InterPro" id="IPR001789">
    <property type="entry name" value="Sig_transdc_resp-reg_receiver"/>
</dbReference>
<evidence type="ECO:0000256" key="1">
    <source>
        <dbReference type="ARBA" id="ARBA00023015"/>
    </source>
</evidence>
<dbReference type="EMBL" id="QXJM01000039">
    <property type="protein sequence ID" value="RIE02410.1"/>
    <property type="molecule type" value="Genomic_DNA"/>
</dbReference>
<evidence type="ECO:0000256" key="2">
    <source>
        <dbReference type="ARBA" id="ARBA00023125"/>
    </source>
</evidence>
<evidence type="ECO:0000259" key="6">
    <source>
        <dbReference type="PROSITE" id="PS50110"/>
    </source>
</evidence>
<dbReference type="GO" id="GO:0043565">
    <property type="term" value="F:sequence-specific DNA binding"/>
    <property type="evidence" value="ECO:0007669"/>
    <property type="project" value="InterPro"/>
</dbReference>
<evidence type="ECO:0000313" key="7">
    <source>
        <dbReference type="EMBL" id="RIE02410.1"/>
    </source>
</evidence>
<feature type="domain" description="Response regulatory" evidence="6">
    <location>
        <begin position="1"/>
        <end position="116"/>
    </location>
</feature>
<proteinExistence type="predicted"/>
<dbReference type="PANTHER" id="PTHR43280">
    <property type="entry name" value="ARAC-FAMILY TRANSCRIPTIONAL REGULATOR"/>
    <property type="match status" value="1"/>
</dbReference>
<accession>A0A398CJB1</accession>
<evidence type="ECO:0000256" key="4">
    <source>
        <dbReference type="PROSITE-ProRule" id="PRU00169"/>
    </source>
</evidence>
<reference evidence="7 8" key="1">
    <citation type="submission" date="2018-09" db="EMBL/GenBank/DDBJ databases">
        <title>Cohnella cavernae sp. nov., isolated from a karst cave.</title>
        <authorList>
            <person name="Zhu H."/>
        </authorList>
    </citation>
    <scope>NUCLEOTIDE SEQUENCE [LARGE SCALE GENOMIC DNA]</scope>
    <source>
        <strain evidence="7 8">K2E09-144</strain>
    </source>
</reference>
<protein>
    <submittedName>
        <fullName evidence="7">Response regulator</fullName>
    </submittedName>
</protein>
<keyword evidence="1" id="KW-0805">Transcription regulation</keyword>
<dbReference type="InterPro" id="IPR018060">
    <property type="entry name" value="HTH_AraC"/>
</dbReference>
<evidence type="ECO:0000259" key="5">
    <source>
        <dbReference type="PROSITE" id="PS01124"/>
    </source>
</evidence>
<evidence type="ECO:0000256" key="3">
    <source>
        <dbReference type="ARBA" id="ARBA00023163"/>
    </source>
</evidence>
<keyword evidence="2" id="KW-0238">DNA-binding</keyword>